<dbReference type="EMBL" id="QPFP01000099">
    <property type="protein sequence ID" value="TEB22004.1"/>
    <property type="molecule type" value="Genomic_DNA"/>
</dbReference>
<sequence>MTEQHVSLVHFDRGGAQYTPFINIHDDPYTFSRLVLAVSSFDECELGLDTSIRWRVECGLKVTGTIGVVDIERQYTEYCMLDVNPIAMHYDIRSRGLRIWRVRDDQTGEEVCIKDAWISEGDTLEYTLLERVRGVRGVVQMISYDICRTTTRACRNPPAYLEIRGALPATCHKRESRIVLEAYGDNIVYCGVEKQAIAAFRDAIAGEYLPCFASTIL</sequence>
<name>A0A4Y7SK75_COPMI</name>
<proteinExistence type="predicted"/>
<evidence type="ECO:0000259" key="1">
    <source>
        <dbReference type="Pfam" id="PF17667"/>
    </source>
</evidence>
<accession>A0A4Y7SK75</accession>
<keyword evidence="3" id="KW-1185">Reference proteome</keyword>
<reference evidence="2 3" key="1">
    <citation type="journal article" date="2019" name="Nat. Ecol. Evol.">
        <title>Megaphylogeny resolves global patterns of mushroom evolution.</title>
        <authorList>
            <person name="Varga T."/>
            <person name="Krizsan K."/>
            <person name="Foldi C."/>
            <person name="Dima B."/>
            <person name="Sanchez-Garcia M."/>
            <person name="Sanchez-Ramirez S."/>
            <person name="Szollosi G.J."/>
            <person name="Szarkandi J.G."/>
            <person name="Papp V."/>
            <person name="Albert L."/>
            <person name="Andreopoulos W."/>
            <person name="Angelini C."/>
            <person name="Antonin V."/>
            <person name="Barry K.W."/>
            <person name="Bougher N.L."/>
            <person name="Buchanan P."/>
            <person name="Buyck B."/>
            <person name="Bense V."/>
            <person name="Catcheside P."/>
            <person name="Chovatia M."/>
            <person name="Cooper J."/>
            <person name="Damon W."/>
            <person name="Desjardin D."/>
            <person name="Finy P."/>
            <person name="Geml J."/>
            <person name="Haridas S."/>
            <person name="Hughes K."/>
            <person name="Justo A."/>
            <person name="Karasinski D."/>
            <person name="Kautmanova I."/>
            <person name="Kiss B."/>
            <person name="Kocsube S."/>
            <person name="Kotiranta H."/>
            <person name="LaButti K.M."/>
            <person name="Lechner B.E."/>
            <person name="Liimatainen K."/>
            <person name="Lipzen A."/>
            <person name="Lukacs Z."/>
            <person name="Mihaltcheva S."/>
            <person name="Morgado L.N."/>
            <person name="Niskanen T."/>
            <person name="Noordeloos M.E."/>
            <person name="Ohm R.A."/>
            <person name="Ortiz-Santana B."/>
            <person name="Ovrebo C."/>
            <person name="Racz N."/>
            <person name="Riley R."/>
            <person name="Savchenko A."/>
            <person name="Shiryaev A."/>
            <person name="Soop K."/>
            <person name="Spirin V."/>
            <person name="Szebenyi C."/>
            <person name="Tomsovsky M."/>
            <person name="Tulloss R.E."/>
            <person name="Uehling J."/>
            <person name="Grigoriev I.V."/>
            <person name="Vagvolgyi C."/>
            <person name="Papp T."/>
            <person name="Martin F.M."/>
            <person name="Miettinen O."/>
            <person name="Hibbett D.S."/>
            <person name="Nagy L.G."/>
        </authorList>
    </citation>
    <scope>NUCLEOTIDE SEQUENCE [LARGE SCALE GENOMIC DNA]</scope>
    <source>
        <strain evidence="2 3">FP101781</strain>
    </source>
</reference>
<dbReference type="STRING" id="71717.A0A4Y7SK75"/>
<dbReference type="OrthoDB" id="2747778at2759"/>
<dbReference type="InterPro" id="IPR040976">
    <property type="entry name" value="Pkinase_fungal"/>
</dbReference>
<dbReference type="AlphaFoldDB" id="A0A4Y7SK75"/>
<dbReference type="Proteomes" id="UP000298030">
    <property type="component" value="Unassembled WGS sequence"/>
</dbReference>
<evidence type="ECO:0000313" key="3">
    <source>
        <dbReference type="Proteomes" id="UP000298030"/>
    </source>
</evidence>
<comment type="caution">
    <text evidence="2">The sequence shown here is derived from an EMBL/GenBank/DDBJ whole genome shotgun (WGS) entry which is preliminary data.</text>
</comment>
<feature type="domain" description="Fungal-type protein kinase" evidence="1">
    <location>
        <begin position="3"/>
        <end position="146"/>
    </location>
</feature>
<gene>
    <name evidence="2" type="ORF">FA13DRAFT_1741386</name>
</gene>
<organism evidence="2 3">
    <name type="scientific">Coprinellus micaceus</name>
    <name type="common">Glistening ink-cap mushroom</name>
    <name type="synonym">Coprinus micaceus</name>
    <dbReference type="NCBI Taxonomy" id="71717"/>
    <lineage>
        <taxon>Eukaryota</taxon>
        <taxon>Fungi</taxon>
        <taxon>Dikarya</taxon>
        <taxon>Basidiomycota</taxon>
        <taxon>Agaricomycotina</taxon>
        <taxon>Agaricomycetes</taxon>
        <taxon>Agaricomycetidae</taxon>
        <taxon>Agaricales</taxon>
        <taxon>Agaricineae</taxon>
        <taxon>Psathyrellaceae</taxon>
        <taxon>Coprinellus</taxon>
    </lineage>
</organism>
<dbReference type="Pfam" id="PF17667">
    <property type="entry name" value="Pkinase_fungal"/>
    <property type="match status" value="1"/>
</dbReference>
<evidence type="ECO:0000313" key="2">
    <source>
        <dbReference type="EMBL" id="TEB22004.1"/>
    </source>
</evidence>
<protein>
    <recommendedName>
        <fullName evidence="1">Fungal-type protein kinase domain-containing protein</fullName>
    </recommendedName>
</protein>